<dbReference type="InterPro" id="IPR007423">
    <property type="entry name" value="Sel_put"/>
</dbReference>
<dbReference type="Pfam" id="PF04328">
    <property type="entry name" value="Sel_put"/>
    <property type="match status" value="1"/>
</dbReference>
<proteinExistence type="predicted"/>
<dbReference type="RefSeq" id="WP_308202341.1">
    <property type="nucleotide sequence ID" value="NZ_CP159290.1"/>
</dbReference>
<name>A0AAU8FXQ8_9MICO</name>
<reference evidence="1" key="1">
    <citation type="submission" date="2024-06" db="EMBL/GenBank/DDBJ databases">
        <title>Complete genome sequence of the cellulolytic actinobacterium, Cellulosimicrobium ES-005.</title>
        <authorList>
            <person name="Matthews C.T."/>
            <person name="Underwood K.D."/>
            <person name="Ghanchi K.M."/>
            <person name="Fields S.D."/>
            <person name="Gardner S.G."/>
        </authorList>
    </citation>
    <scope>NUCLEOTIDE SEQUENCE</scope>
    <source>
        <strain evidence="1">ES-005</strain>
    </source>
</reference>
<evidence type="ECO:0000313" key="1">
    <source>
        <dbReference type="EMBL" id="XCH28258.1"/>
    </source>
</evidence>
<gene>
    <name evidence="1" type="ORF">ABRQ22_11640</name>
</gene>
<dbReference type="AlphaFoldDB" id="A0AAU8FXQ8"/>
<dbReference type="EMBL" id="CP159290">
    <property type="protein sequence ID" value="XCH28258.1"/>
    <property type="molecule type" value="Genomic_DNA"/>
</dbReference>
<accession>A0AAU8FXQ8</accession>
<organism evidence="1">
    <name type="scientific">Cellulosimicrobium sp. ES-005</name>
    <dbReference type="NCBI Taxonomy" id="3163031"/>
    <lineage>
        <taxon>Bacteria</taxon>
        <taxon>Bacillati</taxon>
        <taxon>Actinomycetota</taxon>
        <taxon>Actinomycetes</taxon>
        <taxon>Micrococcales</taxon>
        <taxon>Promicromonosporaceae</taxon>
        <taxon>Cellulosimicrobium</taxon>
    </lineage>
</organism>
<sequence>MTVRQGSQGSAATVVPAVAAGSRSRLPALAAGVARRVRDGAASVRWYVRQVMGDDAYATYAAHQRAVHPGGVVMTEREFWRMRHAEQDANPGSRCC</sequence>
<protein>
    <submittedName>
        <fullName evidence="1">YbdD/YjiX family protein</fullName>
    </submittedName>
</protein>